<comment type="caution">
    <text evidence="1">The sequence shown here is derived from an EMBL/GenBank/DDBJ whole genome shotgun (WGS) entry which is preliminary data.</text>
</comment>
<evidence type="ECO:0000313" key="2">
    <source>
        <dbReference type="Proteomes" id="UP001176940"/>
    </source>
</evidence>
<protein>
    <submittedName>
        <fullName evidence="1">Uncharacterized protein</fullName>
    </submittedName>
</protein>
<dbReference type="PANTHER" id="PTHR23197:SF8">
    <property type="entry name" value="FIBRONECTIN TYPE III DOMAIN-CONTAINING PROTEIN 1"/>
    <property type="match status" value="1"/>
</dbReference>
<dbReference type="Proteomes" id="UP001176940">
    <property type="component" value="Unassembled WGS sequence"/>
</dbReference>
<reference evidence="1" key="1">
    <citation type="submission" date="2023-07" db="EMBL/GenBank/DDBJ databases">
        <authorList>
            <person name="Stuckert A."/>
        </authorList>
    </citation>
    <scope>NUCLEOTIDE SEQUENCE</scope>
</reference>
<dbReference type="PANTHER" id="PTHR23197">
    <property type="entry name" value="TARSH-RELATED FIBRONECTIN DOMAIN-CONTAINING"/>
    <property type="match status" value="1"/>
</dbReference>
<name>A0ABN9LB99_9NEOB</name>
<gene>
    <name evidence="1" type="ORF">RIMI_LOCUS6133060</name>
</gene>
<keyword evidence="2" id="KW-1185">Reference proteome</keyword>
<feature type="non-terminal residue" evidence="1">
    <location>
        <position position="156"/>
    </location>
</feature>
<feature type="non-terminal residue" evidence="1">
    <location>
        <position position="1"/>
    </location>
</feature>
<organism evidence="1 2">
    <name type="scientific">Ranitomeya imitator</name>
    <name type="common">mimic poison frog</name>
    <dbReference type="NCBI Taxonomy" id="111125"/>
    <lineage>
        <taxon>Eukaryota</taxon>
        <taxon>Metazoa</taxon>
        <taxon>Chordata</taxon>
        <taxon>Craniata</taxon>
        <taxon>Vertebrata</taxon>
        <taxon>Euteleostomi</taxon>
        <taxon>Amphibia</taxon>
        <taxon>Batrachia</taxon>
        <taxon>Anura</taxon>
        <taxon>Neobatrachia</taxon>
        <taxon>Hyloidea</taxon>
        <taxon>Dendrobatidae</taxon>
        <taxon>Dendrobatinae</taxon>
        <taxon>Ranitomeya</taxon>
    </lineage>
</organism>
<accession>A0ABN9LB99</accession>
<sequence>SYSGQDLIVTTEAPESITYFDLDQDELIETTRRPIIHTTTRPPIIIEDLEIRSFDDNLVSEFDATGKKRFTAPYVSYISKDPNTPCSLNDALEHFQVENLADLLPKEMKDGVLPPRNISYNITVVAVEGCHSFVILDWAKPKKGDFITDESAFVLE</sequence>
<dbReference type="EMBL" id="CAUEEQ010010915">
    <property type="protein sequence ID" value="CAJ0934852.1"/>
    <property type="molecule type" value="Genomic_DNA"/>
</dbReference>
<evidence type="ECO:0000313" key="1">
    <source>
        <dbReference type="EMBL" id="CAJ0934852.1"/>
    </source>
</evidence>
<proteinExistence type="predicted"/>